<gene>
    <name evidence="2" type="ORF">KDK92_09085</name>
</gene>
<organism evidence="2 3">
    <name type="scientific">Oceanirhabdus seepicola</name>
    <dbReference type="NCBI Taxonomy" id="2828781"/>
    <lineage>
        <taxon>Bacteria</taxon>
        <taxon>Bacillati</taxon>
        <taxon>Bacillota</taxon>
        <taxon>Clostridia</taxon>
        <taxon>Eubacteriales</taxon>
        <taxon>Clostridiaceae</taxon>
        <taxon>Oceanirhabdus</taxon>
    </lineage>
</organism>
<dbReference type="InterPro" id="IPR058780">
    <property type="entry name" value="YhfM-like_dom"/>
</dbReference>
<sequence>MFKRFKFILMIIITCVLFTSCGVLDDVFIKVGFKNDRFEYINEGNVTKVVIQSVRDKNFKFIITDKTVLDELYDILSKAKGAEESSTLNPDFIFELHLTGNKVEKYYYIAGLDKENKGNFYNEDEKYIVSKRLDNDLLDNFFNIRTPIKFSSVYYDSIIEVLDIYRESFDSDKINVYLNKDRESAKFILSIEEEEFKGTLENKYDNVVLNQELGTSAIDMVVSTVGYKSTIIKMKIEFKQKGNILKEFYVLGNYENKKWVINVYKDKKPSDF</sequence>
<evidence type="ECO:0000313" key="2">
    <source>
        <dbReference type="EMBL" id="MCM1989893.1"/>
    </source>
</evidence>
<accession>A0A9J6P1Y4</accession>
<comment type="caution">
    <text evidence="2">The sequence shown here is derived from an EMBL/GenBank/DDBJ whole genome shotgun (WGS) entry which is preliminary data.</text>
</comment>
<feature type="domain" description="YhfM-like" evidence="1">
    <location>
        <begin position="43"/>
        <end position="145"/>
    </location>
</feature>
<reference evidence="2" key="1">
    <citation type="journal article" date="2021" name="mSystems">
        <title>Bacteria and Archaea Synergistically Convert Glycine Betaine to Biogenic Methane in the Formosa Cold Seep of the South China Sea.</title>
        <authorList>
            <person name="Li L."/>
            <person name="Zhang W."/>
            <person name="Zhang S."/>
            <person name="Song L."/>
            <person name="Sun Q."/>
            <person name="Zhang H."/>
            <person name="Xiang H."/>
            <person name="Dong X."/>
        </authorList>
    </citation>
    <scope>NUCLEOTIDE SEQUENCE</scope>
    <source>
        <strain evidence="2">ZWT</strain>
    </source>
</reference>
<reference evidence="2" key="2">
    <citation type="submission" date="2021-04" db="EMBL/GenBank/DDBJ databases">
        <authorList>
            <person name="Dong X."/>
        </authorList>
    </citation>
    <scope>NUCLEOTIDE SEQUENCE</scope>
    <source>
        <strain evidence="2">ZWT</strain>
    </source>
</reference>
<protein>
    <recommendedName>
        <fullName evidence="1">YhfM-like domain-containing protein</fullName>
    </recommendedName>
</protein>
<proteinExistence type="predicted"/>
<dbReference type="RefSeq" id="WP_250858917.1">
    <property type="nucleotide sequence ID" value="NZ_JAGSOJ010000002.1"/>
</dbReference>
<dbReference type="PROSITE" id="PS51257">
    <property type="entry name" value="PROKAR_LIPOPROTEIN"/>
    <property type="match status" value="1"/>
</dbReference>
<evidence type="ECO:0000259" key="1">
    <source>
        <dbReference type="Pfam" id="PF26353"/>
    </source>
</evidence>
<dbReference type="EMBL" id="JAGSOJ010000002">
    <property type="protein sequence ID" value="MCM1989893.1"/>
    <property type="molecule type" value="Genomic_DNA"/>
</dbReference>
<dbReference type="Proteomes" id="UP001056429">
    <property type="component" value="Unassembled WGS sequence"/>
</dbReference>
<name>A0A9J6P1Y4_9CLOT</name>
<evidence type="ECO:0000313" key="3">
    <source>
        <dbReference type="Proteomes" id="UP001056429"/>
    </source>
</evidence>
<dbReference type="Pfam" id="PF26353">
    <property type="entry name" value="YhfM"/>
    <property type="match status" value="1"/>
</dbReference>
<dbReference type="AlphaFoldDB" id="A0A9J6P1Y4"/>
<keyword evidence="3" id="KW-1185">Reference proteome</keyword>